<reference evidence="2 3" key="1">
    <citation type="submission" date="2016-06" db="EMBL/GenBank/DDBJ databases">
        <authorList>
            <person name="Kjaerup R.B."/>
            <person name="Dalgaard T.S."/>
            <person name="Juul-Madsen H.R."/>
        </authorList>
    </citation>
    <scope>NUCLEOTIDE SEQUENCE [LARGE SCALE GENOMIC DNA]</scope>
    <source>
        <strain evidence="2 3">CECT 8886</strain>
    </source>
</reference>
<evidence type="ECO:0000313" key="3">
    <source>
        <dbReference type="Proteomes" id="UP000092544"/>
    </source>
</evidence>
<dbReference type="EMBL" id="FLOB01000003">
    <property type="protein sequence ID" value="SBS30342.1"/>
    <property type="molecule type" value="Genomic_DNA"/>
</dbReference>
<sequence>MNPLLSPDSPELAETDFALLAHYAKHLGRANKATRFTLKNGERRSNQKGHGMEMLELRQYQPSDDLRHIDWRVTARTGHAHTRVYSQENDHQRLLFLGLSQTAYFSTRHTFISTRLSQLAGIIAWRSEQQGDKLSYRFVFGNESHEQNNKQSIHQLLSHLTTATQVKNRQHEPSTACWHRSAITNKAHNRDVIILTDKQSWSEQEQLSLWQLAKHNRVHWVQVFDYHAFELPPGEYRFADANGSKTLQVTKKSTEQAKKDFFEDNARLRKKLATIGIHHQLFDINESPEKIAKYLLDQGALR</sequence>
<dbReference type="STRING" id="1792290.MSP8886_01779"/>
<dbReference type="RefSeq" id="WP_067015143.1">
    <property type="nucleotide sequence ID" value="NZ_FLOB01000003.1"/>
</dbReference>
<feature type="domain" description="DUF58" evidence="1">
    <location>
        <begin position="56"/>
        <end position="269"/>
    </location>
</feature>
<evidence type="ECO:0000313" key="2">
    <source>
        <dbReference type="EMBL" id="SBS30342.1"/>
    </source>
</evidence>
<proteinExistence type="predicted"/>
<dbReference type="AlphaFoldDB" id="A0A1A8TES2"/>
<evidence type="ECO:0000259" key="1">
    <source>
        <dbReference type="Pfam" id="PF01882"/>
    </source>
</evidence>
<accession>A0A1A8TES2</accession>
<name>A0A1A8TES2_9GAMM</name>
<dbReference type="PANTHER" id="PTHR33608">
    <property type="entry name" value="BLL2464 PROTEIN"/>
    <property type="match status" value="1"/>
</dbReference>
<dbReference type="Pfam" id="PF01882">
    <property type="entry name" value="DUF58"/>
    <property type="match status" value="1"/>
</dbReference>
<organism evidence="2 3">
    <name type="scientific">Marinomonas spartinae</name>
    <dbReference type="NCBI Taxonomy" id="1792290"/>
    <lineage>
        <taxon>Bacteria</taxon>
        <taxon>Pseudomonadati</taxon>
        <taxon>Pseudomonadota</taxon>
        <taxon>Gammaproteobacteria</taxon>
        <taxon>Oceanospirillales</taxon>
        <taxon>Oceanospirillaceae</taxon>
        <taxon>Marinomonas</taxon>
    </lineage>
</organism>
<dbReference type="Proteomes" id="UP000092544">
    <property type="component" value="Unassembled WGS sequence"/>
</dbReference>
<dbReference type="OrthoDB" id="9812729at2"/>
<keyword evidence="3" id="KW-1185">Reference proteome</keyword>
<dbReference type="PANTHER" id="PTHR33608:SF12">
    <property type="entry name" value="DUF58 DOMAIN-CONTAINING PROTEIN"/>
    <property type="match status" value="1"/>
</dbReference>
<dbReference type="InterPro" id="IPR002881">
    <property type="entry name" value="DUF58"/>
</dbReference>
<gene>
    <name evidence="2" type="ORF">MSP8886_01779</name>
</gene>
<protein>
    <recommendedName>
        <fullName evidence="1">DUF58 domain-containing protein</fullName>
    </recommendedName>
</protein>